<keyword evidence="1" id="KW-0472">Membrane</keyword>
<evidence type="ECO:0000313" key="4">
    <source>
        <dbReference type="Proteomes" id="UP000199052"/>
    </source>
</evidence>
<dbReference type="AlphaFoldDB" id="A0A1I3AE88"/>
<dbReference type="RefSeq" id="WP_092888545.1">
    <property type="nucleotide sequence ID" value="NZ_FOOI01000019.1"/>
</dbReference>
<dbReference type="EMBL" id="JACBZA010000001">
    <property type="protein sequence ID" value="NYH82093.1"/>
    <property type="molecule type" value="Genomic_DNA"/>
</dbReference>
<feature type="transmembrane region" description="Helical" evidence="1">
    <location>
        <begin position="68"/>
        <end position="92"/>
    </location>
</feature>
<proteinExistence type="predicted"/>
<keyword evidence="1" id="KW-1133">Transmembrane helix</keyword>
<dbReference type="Proteomes" id="UP000199052">
    <property type="component" value="Unassembled WGS sequence"/>
</dbReference>
<reference evidence="3 4" key="1">
    <citation type="submission" date="2016-10" db="EMBL/GenBank/DDBJ databases">
        <authorList>
            <person name="de Groot N.N."/>
        </authorList>
    </citation>
    <scope>NUCLEOTIDE SEQUENCE [LARGE SCALE GENOMIC DNA]</scope>
    <source>
        <strain evidence="3 4">CPCC 202808</strain>
    </source>
</reference>
<dbReference type="Proteomes" id="UP000533017">
    <property type="component" value="Unassembled WGS sequence"/>
</dbReference>
<name>A0A1I3AE88_9ACTN</name>
<keyword evidence="5" id="KW-1185">Reference proteome</keyword>
<keyword evidence="1" id="KW-0812">Transmembrane</keyword>
<protein>
    <submittedName>
        <fullName evidence="2">Drug/metabolite transporter (DMT)-like permease</fullName>
    </submittedName>
</protein>
<evidence type="ECO:0000256" key="1">
    <source>
        <dbReference type="SAM" id="Phobius"/>
    </source>
</evidence>
<evidence type="ECO:0000313" key="3">
    <source>
        <dbReference type="EMBL" id="SFH48417.1"/>
    </source>
</evidence>
<gene>
    <name evidence="2" type="ORF">FHR37_000944</name>
    <name evidence="3" type="ORF">SAMN05421678_1191</name>
</gene>
<sequence length="199" mass="20820">MNQPAGTDLPSREDLDAYDVLEHNDDDRLQIVRGRAEKWLGALSAFTGLIGTVLIIKGPESTSDLATPFKIAVAALITLALACLLFGTYRAYASAYGDPDRLNTIDPQPIVGLATRLAEARGKAAANVLKHLSQAVAAALAAVVLLAVAIGITWFAPSSGTASYKIMCLAFGNRTVAAIPGDTVAVKMLSPKLKVSTCP</sequence>
<dbReference type="EMBL" id="FOOI01000019">
    <property type="protein sequence ID" value="SFH48417.1"/>
    <property type="molecule type" value="Genomic_DNA"/>
</dbReference>
<feature type="transmembrane region" description="Helical" evidence="1">
    <location>
        <begin position="135"/>
        <end position="156"/>
    </location>
</feature>
<accession>A0A1I3AE88</accession>
<evidence type="ECO:0000313" key="2">
    <source>
        <dbReference type="EMBL" id="NYH82093.1"/>
    </source>
</evidence>
<organism evidence="3 4">
    <name type="scientific">Actinopolymorpha cephalotaxi</name>
    <dbReference type="NCBI Taxonomy" id="504797"/>
    <lineage>
        <taxon>Bacteria</taxon>
        <taxon>Bacillati</taxon>
        <taxon>Actinomycetota</taxon>
        <taxon>Actinomycetes</taxon>
        <taxon>Propionibacteriales</taxon>
        <taxon>Actinopolymorphaceae</taxon>
        <taxon>Actinopolymorpha</taxon>
    </lineage>
</organism>
<evidence type="ECO:0000313" key="5">
    <source>
        <dbReference type="Proteomes" id="UP000533017"/>
    </source>
</evidence>
<feature type="transmembrane region" description="Helical" evidence="1">
    <location>
        <begin position="39"/>
        <end position="56"/>
    </location>
</feature>
<reference evidence="2 5" key="2">
    <citation type="submission" date="2020-07" db="EMBL/GenBank/DDBJ databases">
        <title>Sequencing the genomes of 1000 actinobacteria strains.</title>
        <authorList>
            <person name="Klenk H.-P."/>
        </authorList>
    </citation>
    <scope>NUCLEOTIDE SEQUENCE [LARGE SCALE GENOMIC DNA]</scope>
    <source>
        <strain evidence="2 5">DSM 45117</strain>
    </source>
</reference>